<evidence type="ECO:0000256" key="1">
    <source>
        <dbReference type="ARBA" id="ARBA00010923"/>
    </source>
</evidence>
<gene>
    <name evidence="5" type="ORF">EDC54_10191</name>
</gene>
<evidence type="ECO:0000256" key="2">
    <source>
        <dbReference type="ARBA" id="ARBA00022747"/>
    </source>
</evidence>
<sequence length="435" mass="48880">MSSEMKISDMSKKKVEKQLTALRFPEFRNGTDWDIVTIGSKATKVGSGITPKGGDKNYKNEGHPFIRSQNIGWGNLLLDDVVFIDNDTHSTFSSTEIENGDVLLNITGASIGRSAVANSCIKGGNVNQHVCIIRTKKSELSPYFLNQYLLSSDGQKQIDSFQAGGNRQGLNFAQIRSFSLLLPSIKEQKKIADCLSSLDNVISLQTKKIDALQQYKKGLMQKLFPAEGATLPELRFAEFQGAPEWEERKLSEVSSSIFDGTHQTPNYKDEGIPFFSVENIVSGKENKFISENDFKISTKKNKPEKGDILLTRIGKIGYTRVVDWDYDFSIYVTLAVIKKSKSFNSFFMHYFMQSSRYQAEIHGKSLLNAVPCKTNMDSLRNTLVLLPKLDEQKRIADNFFALDELITAQRQKLDVLKAQKTGLMQQLFPAMDEAN</sequence>
<dbReference type="Gene3D" id="1.10.287.1120">
    <property type="entry name" value="Bipartite methylase S protein"/>
    <property type="match status" value="1"/>
</dbReference>
<dbReference type="Gene3D" id="3.90.220.20">
    <property type="entry name" value="DNA methylase specificity domains"/>
    <property type="match status" value="2"/>
</dbReference>
<dbReference type="Pfam" id="PF01420">
    <property type="entry name" value="Methylase_S"/>
    <property type="match status" value="2"/>
</dbReference>
<dbReference type="EMBL" id="SMBY01000001">
    <property type="protein sequence ID" value="TCV08591.1"/>
    <property type="molecule type" value="Genomic_DNA"/>
</dbReference>
<feature type="domain" description="Type I restriction modification DNA specificity" evidence="4">
    <location>
        <begin position="244"/>
        <end position="417"/>
    </location>
</feature>
<dbReference type="AlphaFoldDB" id="A0A4R3VS05"/>
<dbReference type="PANTHER" id="PTHR30408:SF12">
    <property type="entry name" value="TYPE I RESTRICTION ENZYME MJAVIII SPECIFICITY SUBUNIT"/>
    <property type="match status" value="1"/>
</dbReference>
<reference evidence="5 6" key="1">
    <citation type="submission" date="2019-03" db="EMBL/GenBank/DDBJ databases">
        <title>Genomic Encyclopedia of Type Strains, Phase IV (KMG-IV): sequencing the most valuable type-strain genomes for metagenomic binning, comparative biology and taxonomic classification.</title>
        <authorList>
            <person name="Goeker M."/>
        </authorList>
    </citation>
    <scope>NUCLEOTIDE SEQUENCE [LARGE SCALE GENOMIC DNA]</scope>
    <source>
        <strain evidence="5 6">DSM 16730</strain>
    </source>
</reference>
<keyword evidence="6" id="KW-1185">Reference proteome</keyword>
<keyword evidence="3" id="KW-0238">DNA-binding</keyword>
<organism evidence="5 6">
    <name type="scientific">Samsonia erythrinae</name>
    <dbReference type="NCBI Taxonomy" id="160434"/>
    <lineage>
        <taxon>Bacteria</taxon>
        <taxon>Pseudomonadati</taxon>
        <taxon>Pseudomonadota</taxon>
        <taxon>Gammaproteobacteria</taxon>
        <taxon>Enterobacterales</taxon>
        <taxon>Pectobacteriaceae</taxon>
        <taxon>Samsonia</taxon>
    </lineage>
</organism>
<dbReference type="GO" id="GO:0009307">
    <property type="term" value="P:DNA restriction-modification system"/>
    <property type="evidence" value="ECO:0007669"/>
    <property type="project" value="UniProtKB-KW"/>
</dbReference>
<dbReference type="Proteomes" id="UP000295433">
    <property type="component" value="Unassembled WGS sequence"/>
</dbReference>
<keyword evidence="2" id="KW-0680">Restriction system</keyword>
<protein>
    <submittedName>
        <fullName evidence="5">Type I restriction enzyme S subunit</fullName>
    </submittedName>
</protein>
<name>A0A4R3VS05_9GAMM</name>
<dbReference type="CDD" id="cd17256">
    <property type="entry name" value="RMtype1_S_EcoJA65PI-TRD1-CR1_like"/>
    <property type="match status" value="1"/>
</dbReference>
<proteinExistence type="inferred from homology"/>
<dbReference type="SUPFAM" id="SSF116734">
    <property type="entry name" value="DNA methylase specificity domain"/>
    <property type="match status" value="2"/>
</dbReference>
<dbReference type="InterPro" id="IPR044946">
    <property type="entry name" value="Restrct_endonuc_typeI_TRD_sf"/>
</dbReference>
<evidence type="ECO:0000313" key="6">
    <source>
        <dbReference type="Proteomes" id="UP000295433"/>
    </source>
</evidence>
<feature type="domain" description="Type I restriction modification DNA specificity" evidence="4">
    <location>
        <begin position="32"/>
        <end position="213"/>
    </location>
</feature>
<dbReference type="InterPro" id="IPR052021">
    <property type="entry name" value="Type-I_RS_S_subunit"/>
</dbReference>
<dbReference type="OrthoDB" id="9798929at2"/>
<evidence type="ECO:0000313" key="5">
    <source>
        <dbReference type="EMBL" id="TCV08591.1"/>
    </source>
</evidence>
<comment type="similarity">
    <text evidence="1">Belongs to the type-I restriction system S methylase family.</text>
</comment>
<evidence type="ECO:0000256" key="3">
    <source>
        <dbReference type="ARBA" id="ARBA00023125"/>
    </source>
</evidence>
<accession>A0A4R3VS05</accession>
<evidence type="ECO:0000259" key="4">
    <source>
        <dbReference type="Pfam" id="PF01420"/>
    </source>
</evidence>
<dbReference type="PANTHER" id="PTHR30408">
    <property type="entry name" value="TYPE-1 RESTRICTION ENZYME ECOKI SPECIFICITY PROTEIN"/>
    <property type="match status" value="1"/>
</dbReference>
<comment type="caution">
    <text evidence="5">The sequence shown here is derived from an EMBL/GenBank/DDBJ whole genome shotgun (WGS) entry which is preliminary data.</text>
</comment>
<dbReference type="RefSeq" id="WP_132452202.1">
    <property type="nucleotide sequence ID" value="NZ_JAWIZJ010000001.1"/>
</dbReference>
<dbReference type="GO" id="GO:0003677">
    <property type="term" value="F:DNA binding"/>
    <property type="evidence" value="ECO:0007669"/>
    <property type="project" value="UniProtKB-KW"/>
</dbReference>
<dbReference type="InterPro" id="IPR000055">
    <property type="entry name" value="Restrct_endonuc_typeI_TRD"/>
</dbReference>
<dbReference type="CDD" id="cd17246">
    <property type="entry name" value="RMtype1_S_SonII-TRD2-CR2_like"/>
    <property type="match status" value="1"/>
</dbReference>